<dbReference type="PROSITE" id="PS50003">
    <property type="entry name" value="PH_DOMAIN"/>
    <property type="match status" value="2"/>
</dbReference>
<feature type="region of interest" description="Disordered" evidence="1">
    <location>
        <begin position="166"/>
        <end position="193"/>
    </location>
</feature>
<feature type="compositionally biased region" description="Basic and acidic residues" evidence="1">
    <location>
        <begin position="384"/>
        <end position="394"/>
    </location>
</feature>
<keyword evidence="4" id="KW-1185">Reference proteome</keyword>
<feature type="domain" description="PH" evidence="2">
    <location>
        <begin position="235"/>
        <end position="354"/>
    </location>
</feature>
<dbReference type="InterPro" id="IPR011993">
    <property type="entry name" value="PH-like_dom_sf"/>
</dbReference>
<feature type="region of interest" description="Disordered" evidence="1">
    <location>
        <begin position="432"/>
        <end position="455"/>
    </location>
</feature>
<gene>
    <name evidence="3" type="ORF">PHYPO_G00036020</name>
</gene>
<comment type="caution">
    <text evidence="3">The sequence shown here is derived from an EMBL/GenBank/DDBJ whole genome shotgun (WGS) entry which is preliminary data.</text>
</comment>
<evidence type="ECO:0000313" key="3">
    <source>
        <dbReference type="EMBL" id="KAB5555599.1"/>
    </source>
</evidence>
<dbReference type="EMBL" id="VFJC01000013">
    <property type="protein sequence ID" value="KAB5555599.1"/>
    <property type="molecule type" value="Genomic_DNA"/>
</dbReference>
<dbReference type="InterPro" id="IPR001849">
    <property type="entry name" value="PH_domain"/>
</dbReference>
<reference evidence="3 4" key="1">
    <citation type="submission" date="2019-06" db="EMBL/GenBank/DDBJ databases">
        <title>A chromosome-scale genome assembly of the striped catfish, Pangasianodon hypophthalmus.</title>
        <authorList>
            <person name="Wen M."/>
            <person name="Zahm M."/>
            <person name="Roques C."/>
            <person name="Cabau C."/>
            <person name="Klopp C."/>
            <person name="Donnadieu C."/>
            <person name="Jouanno E."/>
            <person name="Avarre J.-C."/>
            <person name="Campet M."/>
            <person name="Ha T.T.T."/>
            <person name="Dugue R."/>
            <person name="Lampietro C."/>
            <person name="Louis A."/>
            <person name="Herpin A."/>
            <person name="Echchiki A."/>
            <person name="Berthelot C."/>
            <person name="Parey E."/>
            <person name="Roest-Crollius H."/>
            <person name="Braasch I."/>
            <person name="Postlethwait J."/>
            <person name="Bobe J."/>
            <person name="Montfort J."/>
            <person name="Bouchez O."/>
            <person name="Begum T."/>
            <person name="Schartl M."/>
            <person name="Guiguen Y."/>
        </authorList>
    </citation>
    <scope>NUCLEOTIDE SEQUENCE [LARGE SCALE GENOMIC DNA]</scope>
    <source>
        <strain evidence="3 4">Indonesia</strain>
        <tissue evidence="3">Blood</tissue>
    </source>
</reference>
<sequence>MALGGEKEELCAGYLYKSPQKSLFKLQKSWKRRYFVLLKKSKTTCHLKYFNSEEMKKSEPIGAIDLAQVSLMFLNPEIHYMWKWVQEIFRCSPSCVLFMKVADREYFLIGETSSEIERWFFALYEAMNNRPHRLLDLKETGRIRDISAPRNSLKTYQRVEWRLDASSDSDIPSSKEDQHEKEEQLKGHEQGAEDQHLQRINFCFSKDYYSVQMFSKLKSSANQNAKFYEGPANIEEVQSGYMYKSPPQSLFRSLKSWKRRYFVLSKTPANYYELKFFKDENRRGKHLGQINLYQVSLFFRQAESHPIWLWIQKNFRCSISCVLYMRLPEREYFLIGENSCEIEAWFNAIFKALNTHLAPLPDSEEIRKNRSLSEPSVFYHDRKWFDDQEQKETDPNPSSLSTRQSAPESFNCQYAHYDYPKNYKMTAPQYLESEDTEEDEQDEMKINKESEPEEDTSYYMDMDRVREVMRQPQKEDVLYPQTNLEGNNFSENSFLLTGDEDSGSTALNRQILPGSETSVPVEKEICVSQDELKNSVIISEEAGRLCVSNWRQSSGLFHEGDQILAINDLLTDSLAEFHTYIKRLSKDQVKLTVLRQPGSQSLSG</sequence>
<feature type="domain" description="PH" evidence="2">
    <location>
        <begin position="8"/>
        <end position="128"/>
    </location>
</feature>
<protein>
    <recommendedName>
        <fullName evidence="2">PH domain-containing protein</fullName>
    </recommendedName>
</protein>
<dbReference type="PANTHER" id="PTHR47014">
    <property type="entry name" value="PLECKSTRIN HOMOLOGY DOMAIN-CONTAINING FAMILY S MEMBER 1"/>
    <property type="match status" value="1"/>
</dbReference>
<dbReference type="SUPFAM" id="SSF50729">
    <property type="entry name" value="PH domain-like"/>
    <property type="match status" value="2"/>
</dbReference>
<dbReference type="Gene3D" id="2.30.29.30">
    <property type="entry name" value="Pleckstrin-homology domain (PH domain)/Phosphotyrosine-binding domain (PTB)"/>
    <property type="match status" value="2"/>
</dbReference>
<evidence type="ECO:0000259" key="2">
    <source>
        <dbReference type="PROSITE" id="PS50003"/>
    </source>
</evidence>
<feature type="compositionally biased region" description="Basic and acidic residues" evidence="1">
    <location>
        <begin position="173"/>
        <end position="193"/>
    </location>
</feature>
<dbReference type="Proteomes" id="UP000327468">
    <property type="component" value="Chromosome 12"/>
</dbReference>
<dbReference type="AlphaFoldDB" id="A0A5N5MKR2"/>
<dbReference type="SMART" id="SM00233">
    <property type="entry name" value="PH"/>
    <property type="match status" value="2"/>
</dbReference>
<accession>A0A5N5MKR2</accession>
<feature type="compositionally biased region" description="Acidic residues" evidence="1">
    <location>
        <begin position="432"/>
        <end position="442"/>
    </location>
</feature>
<name>A0A5N5MKR2_PANHP</name>
<proteinExistence type="predicted"/>
<organism evidence="3 4">
    <name type="scientific">Pangasianodon hypophthalmus</name>
    <name type="common">Striped catfish</name>
    <name type="synonym">Helicophagus hypophthalmus</name>
    <dbReference type="NCBI Taxonomy" id="310915"/>
    <lineage>
        <taxon>Eukaryota</taxon>
        <taxon>Metazoa</taxon>
        <taxon>Chordata</taxon>
        <taxon>Craniata</taxon>
        <taxon>Vertebrata</taxon>
        <taxon>Euteleostomi</taxon>
        <taxon>Actinopterygii</taxon>
        <taxon>Neopterygii</taxon>
        <taxon>Teleostei</taxon>
        <taxon>Ostariophysi</taxon>
        <taxon>Siluriformes</taxon>
        <taxon>Pangasiidae</taxon>
        <taxon>Pangasianodon</taxon>
    </lineage>
</organism>
<feature type="region of interest" description="Disordered" evidence="1">
    <location>
        <begin position="384"/>
        <end position="406"/>
    </location>
</feature>
<dbReference type="InterPro" id="IPR036034">
    <property type="entry name" value="PDZ_sf"/>
</dbReference>
<dbReference type="PANTHER" id="PTHR47014:SF1">
    <property type="entry name" value="PLECKSTRIN HOMOLOGY DOMAIN-CONTAINING FAMILY S MEMBER 1"/>
    <property type="match status" value="1"/>
</dbReference>
<feature type="compositionally biased region" description="Polar residues" evidence="1">
    <location>
        <begin position="395"/>
        <end position="406"/>
    </location>
</feature>
<dbReference type="InterPro" id="IPR042986">
    <property type="entry name" value="PLEKHS1"/>
</dbReference>
<evidence type="ECO:0000256" key="1">
    <source>
        <dbReference type="SAM" id="MobiDB-lite"/>
    </source>
</evidence>
<evidence type="ECO:0000313" key="4">
    <source>
        <dbReference type="Proteomes" id="UP000327468"/>
    </source>
</evidence>
<dbReference type="SUPFAM" id="SSF50156">
    <property type="entry name" value="PDZ domain-like"/>
    <property type="match status" value="1"/>
</dbReference>